<dbReference type="PROSITE" id="PS00018">
    <property type="entry name" value="EF_HAND_1"/>
    <property type="match status" value="1"/>
</dbReference>
<evidence type="ECO:0000313" key="3">
    <source>
        <dbReference type="Proteomes" id="UP000261520"/>
    </source>
</evidence>
<reference evidence="2" key="1">
    <citation type="submission" date="2025-08" db="UniProtKB">
        <authorList>
            <consortium name="Ensembl"/>
        </authorList>
    </citation>
    <scope>IDENTIFICATION</scope>
</reference>
<keyword evidence="3" id="KW-1185">Reference proteome</keyword>
<dbReference type="GO" id="GO:0005509">
    <property type="term" value="F:calcium ion binding"/>
    <property type="evidence" value="ECO:0007669"/>
    <property type="project" value="InterPro"/>
</dbReference>
<dbReference type="AlphaFoldDB" id="A0A3B4BBG3"/>
<dbReference type="Ensembl" id="ENSPMGT00000027557.1">
    <property type="protein sequence ID" value="ENSPMGP00000025876.1"/>
    <property type="gene ID" value="ENSPMGG00000020866.1"/>
</dbReference>
<reference evidence="2" key="2">
    <citation type="submission" date="2025-09" db="UniProtKB">
        <authorList>
            <consortium name="Ensembl"/>
        </authorList>
    </citation>
    <scope>IDENTIFICATION</scope>
</reference>
<organism evidence="2 3">
    <name type="scientific">Periophthalmus magnuspinnatus</name>
    <dbReference type="NCBI Taxonomy" id="409849"/>
    <lineage>
        <taxon>Eukaryota</taxon>
        <taxon>Metazoa</taxon>
        <taxon>Chordata</taxon>
        <taxon>Craniata</taxon>
        <taxon>Vertebrata</taxon>
        <taxon>Euteleostomi</taxon>
        <taxon>Actinopterygii</taxon>
        <taxon>Neopterygii</taxon>
        <taxon>Teleostei</taxon>
        <taxon>Neoteleostei</taxon>
        <taxon>Acanthomorphata</taxon>
        <taxon>Gobiaria</taxon>
        <taxon>Gobiiformes</taxon>
        <taxon>Gobioidei</taxon>
        <taxon>Gobiidae</taxon>
        <taxon>Oxudercinae</taxon>
        <taxon>Periophthalmus</taxon>
    </lineage>
</organism>
<dbReference type="PROSITE" id="PS50222">
    <property type="entry name" value="EF_HAND_2"/>
    <property type="match status" value="1"/>
</dbReference>
<evidence type="ECO:0000313" key="2">
    <source>
        <dbReference type="Ensembl" id="ENSPMGP00000025876.1"/>
    </source>
</evidence>
<evidence type="ECO:0000259" key="1">
    <source>
        <dbReference type="PROSITE" id="PS50222"/>
    </source>
</evidence>
<name>A0A3B4BBG3_9GOBI</name>
<accession>A0A3B4BBG3</accession>
<proteinExistence type="predicted"/>
<dbReference type="InterPro" id="IPR002048">
    <property type="entry name" value="EF_hand_dom"/>
</dbReference>
<sequence>KICYRDRPTPGCYGPGIGPSSYLVDKDRSGVISDSELQQALSNGEYHFRLWLTTFVPFSNV</sequence>
<feature type="domain" description="EF-hand" evidence="1">
    <location>
        <begin position="23"/>
        <end position="47"/>
    </location>
</feature>
<protein>
    <recommendedName>
        <fullName evidence="1">EF-hand domain-containing protein</fullName>
    </recommendedName>
</protein>
<dbReference type="InterPro" id="IPR018247">
    <property type="entry name" value="EF_Hand_1_Ca_BS"/>
</dbReference>
<dbReference type="Proteomes" id="UP000261520">
    <property type="component" value="Unplaced"/>
</dbReference>